<evidence type="ECO:0000259" key="2">
    <source>
        <dbReference type="Pfam" id="PF00472"/>
    </source>
</evidence>
<evidence type="ECO:0000313" key="3">
    <source>
        <dbReference type="EMBL" id="ODQ62390.1"/>
    </source>
</evidence>
<sequence>MLLFKRFNSTAAAKKWLVELTPAKVPKNEFKISFSRSSGPGGQKVNKTSSKSTIQLNDIDLAIWIPKEVKDQLKENRFRYLTKNNGIVIQNDTQRSRELNTDLCFEKLVSEIKNTVYFESEANPEDVKRWEKIRKNTNEKRLKEKQKASQKKQLRKKDFF</sequence>
<feature type="domain" description="Prokaryotic-type class I peptide chain release factors" evidence="2">
    <location>
        <begin position="23"/>
        <end position="155"/>
    </location>
</feature>
<dbReference type="PANTHER" id="PTHR11075:SF54">
    <property type="entry name" value="LARGE RIBOSOMAL SUBUNIT PROTEIN ML62"/>
    <property type="match status" value="1"/>
</dbReference>
<feature type="compositionally biased region" description="Basic and acidic residues" evidence="1">
    <location>
        <begin position="138"/>
        <end position="147"/>
    </location>
</feature>
<dbReference type="Gene3D" id="3.30.160.20">
    <property type="match status" value="1"/>
</dbReference>
<dbReference type="PANTHER" id="PTHR11075">
    <property type="entry name" value="PEPTIDE CHAIN RELEASE FACTOR"/>
    <property type="match status" value="1"/>
</dbReference>
<organism evidence="3 4">
    <name type="scientific">Wickerhamomyces anomalus (strain ATCC 58044 / CBS 1984 / NCYC 433 / NRRL Y-366-8)</name>
    <name type="common">Yeast</name>
    <name type="synonym">Hansenula anomala</name>
    <dbReference type="NCBI Taxonomy" id="683960"/>
    <lineage>
        <taxon>Eukaryota</taxon>
        <taxon>Fungi</taxon>
        <taxon>Dikarya</taxon>
        <taxon>Ascomycota</taxon>
        <taxon>Saccharomycotina</taxon>
        <taxon>Saccharomycetes</taxon>
        <taxon>Phaffomycetales</taxon>
        <taxon>Wickerhamomycetaceae</taxon>
        <taxon>Wickerhamomyces</taxon>
    </lineage>
</organism>
<dbReference type="GO" id="GO:0070126">
    <property type="term" value="P:mitochondrial translational termination"/>
    <property type="evidence" value="ECO:0007669"/>
    <property type="project" value="TreeGrafter"/>
</dbReference>
<keyword evidence="4" id="KW-1185">Reference proteome</keyword>
<feature type="region of interest" description="Disordered" evidence="1">
    <location>
        <begin position="138"/>
        <end position="160"/>
    </location>
</feature>
<proteinExistence type="predicted"/>
<dbReference type="InterPro" id="IPR052104">
    <property type="entry name" value="Mito_Release_Factor_mL62"/>
</dbReference>
<evidence type="ECO:0000256" key="1">
    <source>
        <dbReference type="SAM" id="MobiDB-lite"/>
    </source>
</evidence>
<dbReference type="AlphaFoldDB" id="A0A1E3PAR8"/>
<reference evidence="3 4" key="1">
    <citation type="journal article" date="2016" name="Proc. Natl. Acad. Sci. U.S.A.">
        <title>Comparative genomics of biotechnologically important yeasts.</title>
        <authorList>
            <person name="Riley R."/>
            <person name="Haridas S."/>
            <person name="Wolfe K.H."/>
            <person name="Lopes M.R."/>
            <person name="Hittinger C.T."/>
            <person name="Goeker M."/>
            <person name="Salamov A.A."/>
            <person name="Wisecaver J.H."/>
            <person name="Long T.M."/>
            <person name="Calvey C.H."/>
            <person name="Aerts A.L."/>
            <person name="Barry K.W."/>
            <person name="Choi C."/>
            <person name="Clum A."/>
            <person name="Coughlan A.Y."/>
            <person name="Deshpande S."/>
            <person name="Douglass A.P."/>
            <person name="Hanson S.J."/>
            <person name="Klenk H.-P."/>
            <person name="LaButti K.M."/>
            <person name="Lapidus A."/>
            <person name="Lindquist E.A."/>
            <person name="Lipzen A.M."/>
            <person name="Meier-Kolthoff J.P."/>
            <person name="Ohm R.A."/>
            <person name="Otillar R.P."/>
            <person name="Pangilinan J.L."/>
            <person name="Peng Y."/>
            <person name="Rokas A."/>
            <person name="Rosa C.A."/>
            <person name="Scheuner C."/>
            <person name="Sibirny A.A."/>
            <person name="Slot J.C."/>
            <person name="Stielow J.B."/>
            <person name="Sun H."/>
            <person name="Kurtzman C.P."/>
            <person name="Blackwell M."/>
            <person name="Grigoriev I.V."/>
            <person name="Jeffries T.W."/>
        </authorList>
    </citation>
    <scope>NUCLEOTIDE SEQUENCE [LARGE SCALE GENOMIC DNA]</scope>
    <source>
        <strain evidence="4">ATCC 58044 / CBS 1984 / NCYC 433 / NRRL Y-366-8</strain>
    </source>
</reference>
<dbReference type="STRING" id="683960.A0A1E3PAR8"/>
<protein>
    <recommendedName>
        <fullName evidence="2">Prokaryotic-type class I peptide chain release factors domain-containing protein</fullName>
    </recommendedName>
</protein>
<gene>
    <name evidence="3" type="ORF">WICANDRAFT_26854</name>
</gene>
<dbReference type="GO" id="GO:0005762">
    <property type="term" value="C:mitochondrial large ribosomal subunit"/>
    <property type="evidence" value="ECO:0007669"/>
    <property type="project" value="TreeGrafter"/>
</dbReference>
<name>A0A1E3PAR8_WICAA</name>
<dbReference type="InterPro" id="IPR000352">
    <property type="entry name" value="Pep_chain_release_fac_I"/>
</dbReference>
<dbReference type="GeneID" id="30198555"/>
<dbReference type="Pfam" id="PF00472">
    <property type="entry name" value="RF-1"/>
    <property type="match status" value="1"/>
</dbReference>
<dbReference type="SUPFAM" id="SSF110916">
    <property type="entry name" value="Peptidyl-tRNA hydrolase domain-like"/>
    <property type="match status" value="1"/>
</dbReference>
<dbReference type="Proteomes" id="UP000094112">
    <property type="component" value="Unassembled WGS sequence"/>
</dbReference>
<feature type="compositionally biased region" description="Basic residues" evidence="1">
    <location>
        <begin position="148"/>
        <end position="160"/>
    </location>
</feature>
<dbReference type="RefSeq" id="XP_019041597.1">
    <property type="nucleotide sequence ID" value="XM_019181309.1"/>
</dbReference>
<dbReference type="OrthoDB" id="270639at2759"/>
<dbReference type="GO" id="GO:0004045">
    <property type="term" value="F:peptidyl-tRNA hydrolase activity"/>
    <property type="evidence" value="ECO:0007669"/>
    <property type="project" value="TreeGrafter"/>
</dbReference>
<accession>A0A1E3PAR8</accession>
<dbReference type="EMBL" id="KV454208">
    <property type="protein sequence ID" value="ODQ62390.1"/>
    <property type="molecule type" value="Genomic_DNA"/>
</dbReference>
<dbReference type="GO" id="GO:0016150">
    <property type="term" value="F:translation release factor activity, codon nonspecific"/>
    <property type="evidence" value="ECO:0007669"/>
    <property type="project" value="TreeGrafter"/>
</dbReference>
<evidence type="ECO:0000313" key="4">
    <source>
        <dbReference type="Proteomes" id="UP000094112"/>
    </source>
</evidence>